<sequence length="732" mass="81937">MHAGKAVVEIDGEINDPKRQTPEAKVNTAKSSTSAGSTQDLQRARLVLCDAEVNTCFDVDLPATYDDGGENSESSHSMHHYRRHHRRHYRDGPTDERQKRMEMGLSPYGTQKRASSNRPTCQLRQGFRKLPWIKRPPRSGTVPRATKENFSVCGHCGGPLKPSEVEHLEEQLRASVDLNGAEDPSDETSSTTQTGSETSEMQRATMTLLNTLTTTAELLRNQYKRRKAYFLKTASMQQKRDSRSQKAIIKETKPIPNRSDFKLIEAHEQNDAQNSSCAEPYSAVERVGKSVMHVRNIRLHDMIHSPCFGHGKIRNNCGKLLVDCSVQCTKEEKEVASVVLQNQEVRLTGCHIYQQDRRPAVPLNTLQPTNSKTNDSEWTIQGSDAESRSQKFAEVTHKVHLYHQLHCNQCSPIPVHTNQETVEHDPSQMITTLNYCPNPIKKIIPSMENFSIQFPTDMVESVFLEDGPVSSKDLSNIPKTSSEELPFLGIDDESQQMTLSADAPFTDLSLSENSACDTSAITNPTRSATSLTDKCIMGVHEVSPTRHDHWPTKNPAYIRRTNEQESIDSMHGERGKHFPMTQSKRIHVYAISPEKTRTNSISRVKTPIKPTCLPNTERGLSQSSKTAQICSRYSSAVCSRPGLQVYLGDVHVTELSGTKSQTQELHGPTMKVSEHSAKLLRVTEFCDSDSTSEQPSTVGMQDDKHLCVNQDNRQSILVPEISDLVRRAVNLS</sequence>
<keyword evidence="3" id="KW-1185">Reference proteome</keyword>
<reference evidence="2 3" key="1">
    <citation type="journal article" date="2019" name="Gigascience">
        <title>Whole-genome sequence of the oriental lung fluke Paragonimus westermani.</title>
        <authorList>
            <person name="Oey H."/>
            <person name="Zakrzewski M."/>
            <person name="Narain K."/>
            <person name="Devi K.R."/>
            <person name="Agatsuma T."/>
            <person name="Nawaratna S."/>
            <person name="Gobert G.N."/>
            <person name="Jones M.K."/>
            <person name="Ragan M.A."/>
            <person name="McManus D.P."/>
            <person name="Krause L."/>
        </authorList>
    </citation>
    <scope>NUCLEOTIDE SEQUENCE [LARGE SCALE GENOMIC DNA]</scope>
    <source>
        <strain evidence="2 3">IND2009</strain>
    </source>
</reference>
<feature type="region of interest" description="Disordered" evidence="1">
    <location>
        <begin position="178"/>
        <end position="201"/>
    </location>
</feature>
<dbReference type="Proteomes" id="UP000324629">
    <property type="component" value="Unassembled WGS sequence"/>
</dbReference>
<organism evidence="2 3">
    <name type="scientific">Paragonimus westermani</name>
    <dbReference type="NCBI Taxonomy" id="34504"/>
    <lineage>
        <taxon>Eukaryota</taxon>
        <taxon>Metazoa</taxon>
        <taxon>Spiralia</taxon>
        <taxon>Lophotrochozoa</taxon>
        <taxon>Platyhelminthes</taxon>
        <taxon>Trematoda</taxon>
        <taxon>Digenea</taxon>
        <taxon>Plagiorchiida</taxon>
        <taxon>Troglotremata</taxon>
        <taxon>Troglotrematidae</taxon>
        <taxon>Paragonimus</taxon>
    </lineage>
</organism>
<evidence type="ECO:0000256" key="1">
    <source>
        <dbReference type="SAM" id="MobiDB-lite"/>
    </source>
</evidence>
<evidence type="ECO:0000313" key="2">
    <source>
        <dbReference type="EMBL" id="KAA3680244.1"/>
    </source>
</evidence>
<dbReference type="EMBL" id="QNGE01000494">
    <property type="protein sequence ID" value="KAA3680244.1"/>
    <property type="molecule type" value="Genomic_DNA"/>
</dbReference>
<proteinExistence type="predicted"/>
<accession>A0A5J4NXI9</accession>
<name>A0A5J4NXI9_9TREM</name>
<feature type="compositionally biased region" description="Polar residues" evidence="1">
    <location>
        <begin position="28"/>
        <end position="39"/>
    </location>
</feature>
<feature type="region of interest" description="Disordered" evidence="1">
    <location>
        <begin position="68"/>
        <end position="98"/>
    </location>
</feature>
<feature type="compositionally biased region" description="Low complexity" evidence="1">
    <location>
        <begin position="187"/>
        <end position="201"/>
    </location>
</feature>
<protein>
    <submittedName>
        <fullName evidence="2">Uncharacterized protein</fullName>
    </submittedName>
</protein>
<evidence type="ECO:0000313" key="3">
    <source>
        <dbReference type="Proteomes" id="UP000324629"/>
    </source>
</evidence>
<feature type="compositionally biased region" description="Basic residues" evidence="1">
    <location>
        <begin position="77"/>
        <end position="89"/>
    </location>
</feature>
<gene>
    <name evidence="2" type="ORF">DEA37_0002502</name>
</gene>
<comment type="caution">
    <text evidence="2">The sequence shown here is derived from an EMBL/GenBank/DDBJ whole genome shotgun (WGS) entry which is preliminary data.</text>
</comment>
<feature type="region of interest" description="Disordered" evidence="1">
    <location>
        <begin position="1"/>
        <end position="39"/>
    </location>
</feature>
<dbReference type="AlphaFoldDB" id="A0A5J4NXI9"/>